<dbReference type="GO" id="GO:0007080">
    <property type="term" value="P:mitotic metaphase chromosome alignment"/>
    <property type="evidence" value="ECO:0007669"/>
    <property type="project" value="TreeGrafter"/>
</dbReference>
<feature type="coiled-coil region" evidence="2">
    <location>
        <begin position="37"/>
        <end position="148"/>
    </location>
</feature>
<proteinExistence type="predicted"/>
<dbReference type="GO" id="GO:0043515">
    <property type="term" value="F:kinetochore binding"/>
    <property type="evidence" value="ECO:0007669"/>
    <property type="project" value="TreeGrafter"/>
</dbReference>
<evidence type="ECO:0000256" key="3">
    <source>
        <dbReference type="SAM" id="MobiDB-lite"/>
    </source>
</evidence>
<evidence type="ECO:0000313" key="4">
    <source>
        <dbReference type="EMBL" id="KAG8188873.1"/>
    </source>
</evidence>
<dbReference type="Proteomes" id="UP000827092">
    <property type="component" value="Unassembled WGS sequence"/>
</dbReference>
<dbReference type="PANTHER" id="PTHR32123">
    <property type="entry name" value="BICD FAMILY-LIKE CARGO ADAPTER"/>
    <property type="match status" value="1"/>
</dbReference>
<evidence type="ECO:0000313" key="5">
    <source>
        <dbReference type="Proteomes" id="UP000827092"/>
    </source>
</evidence>
<dbReference type="GO" id="GO:0034501">
    <property type="term" value="P:protein localization to kinetochore"/>
    <property type="evidence" value="ECO:0007669"/>
    <property type="project" value="TreeGrafter"/>
</dbReference>
<accession>A0AAV6UYP4</accession>
<organism evidence="4 5">
    <name type="scientific">Oedothorax gibbosus</name>
    <dbReference type="NCBI Taxonomy" id="931172"/>
    <lineage>
        <taxon>Eukaryota</taxon>
        <taxon>Metazoa</taxon>
        <taxon>Ecdysozoa</taxon>
        <taxon>Arthropoda</taxon>
        <taxon>Chelicerata</taxon>
        <taxon>Arachnida</taxon>
        <taxon>Araneae</taxon>
        <taxon>Araneomorphae</taxon>
        <taxon>Entelegynae</taxon>
        <taxon>Araneoidea</taxon>
        <taxon>Linyphiidae</taxon>
        <taxon>Erigoninae</taxon>
        <taxon>Oedothorax</taxon>
    </lineage>
</organism>
<gene>
    <name evidence="4" type="ORF">JTE90_018278</name>
</gene>
<evidence type="ECO:0008006" key="6">
    <source>
        <dbReference type="Google" id="ProtNLM"/>
    </source>
</evidence>
<feature type="region of interest" description="Disordered" evidence="3">
    <location>
        <begin position="529"/>
        <end position="561"/>
    </location>
</feature>
<reference evidence="4 5" key="1">
    <citation type="journal article" date="2022" name="Nat. Ecol. Evol.">
        <title>A masculinizing supergene underlies an exaggerated male reproductive morph in a spider.</title>
        <authorList>
            <person name="Hendrickx F."/>
            <person name="De Corte Z."/>
            <person name="Sonet G."/>
            <person name="Van Belleghem S.M."/>
            <person name="Kostlbacher S."/>
            <person name="Vangestel C."/>
        </authorList>
    </citation>
    <scope>NUCLEOTIDE SEQUENCE [LARGE SCALE GENOMIC DNA]</scope>
    <source>
        <strain evidence="4">W744_W776</strain>
    </source>
</reference>
<keyword evidence="5" id="KW-1185">Reference proteome</keyword>
<evidence type="ECO:0000256" key="1">
    <source>
        <dbReference type="ARBA" id="ARBA00023054"/>
    </source>
</evidence>
<comment type="caution">
    <text evidence="4">The sequence shown here is derived from an EMBL/GenBank/DDBJ whole genome shotgun (WGS) entry which is preliminary data.</text>
</comment>
<dbReference type="GO" id="GO:0000132">
    <property type="term" value="P:establishment of mitotic spindle orientation"/>
    <property type="evidence" value="ECO:0007669"/>
    <property type="project" value="TreeGrafter"/>
</dbReference>
<dbReference type="AlphaFoldDB" id="A0AAV6UYP4"/>
<sequence length="561" mass="65352">MESEYLETIARLKNEIFERDSDIQKAATFGKQLLEDKQKLSEKLQAILLENERLQQDKYSLQLDLETQVQTLKSHSSEYENLNENFNEIKKQLELLQKEKNSQKHRIKTLTDENEDLEKNLQKALQEKSDLNKKVVSQQQQIQSLQYKAEVSLNISLQQTLLEEEDIDYYKLQNKQLQEALAEVQFELTASQSNEVNLLAMVKELEEGIKDRDNEIKACTMEIKRASELQNELQGEIEVLKLEQLDVNRRGNSVYGELDDRRKLVEKEYKLLVNKYENMLVNYENNKQELSNCKCQMAILLSMTSRNYHTSYIKKLEDNLMESKREIDNLNAKFKSLVQSQMQHQLGLDQVLKGADEYGYLKVMYEQAEKKNKSLEYDLFTHRMQNSADKDNLISTQQHLYQTQAELDSVKIENMKLKQDIRELTMKPDVAEEDEKKIRIEVLPGYNVSSKDVENLKAEMSNKNTSSGDIIPGEFALIDGEFQEVKKPTLSNRAILRNSINNQTSAVSKDKVQEKLAFSPEVKFLRDSEVEAKENAVEPPSYGRYRTGAQKRRNNQQCQQQ</sequence>
<dbReference type="EMBL" id="JAFNEN010000228">
    <property type="protein sequence ID" value="KAG8188873.1"/>
    <property type="molecule type" value="Genomic_DNA"/>
</dbReference>
<feature type="coiled-coil region" evidence="2">
    <location>
        <begin position="223"/>
        <end position="340"/>
    </location>
</feature>
<dbReference type="InterPro" id="IPR051149">
    <property type="entry name" value="Spindly/BICDR_Dynein_Adapter"/>
</dbReference>
<dbReference type="PANTHER" id="PTHR32123:SF9">
    <property type="entry name" value="PROTEIN SPINDLY"/>
    <property type="match status" value="1"/>
</dbReference>
<protein>
    <recommendedName>
        <fullName evidence="6">Protein Spindly</fullName>
    </recommendedName>
</protein>
<dbReference type="GO" id="GO:0000940">
    <property type="term" value="C:outer kinetochore"/>
    <property type="evidence" value="ECO:0007669"/>
    <property type="project" value="TreeGrafter"/>
</dbReference>
<keyword evidence="1 2" id="KW-0175">Coiled coil</keyword>
<evidence type="ECO:0000256" key="2">
    <source>
        <dbReference type="SAM" id="Coils"/>
    </source>
</evidence>
<dbReference type="GO" id="GO:0000922">
    <property type="term" value="C:spindle pole"/>
    <property type="evidence" value="ECO:0007669"/>
    <property type="project" value="TreeGrafter"/>
</dbReference>
<name>A0AAV6UYP4_9ARAC</name>